<evidence type="ECO:0000313" key="4">
    <source>
        <dbReference type="Proteomes" id="UP000449193"/>
    </source>
</evidence>
<evidence type="ECO:0000256" key="1">
    <source>
        <dbReference type="ARBA" id="ARBA00022801"/>
    </source>
</evidence>
<proteinExistence type="predicted"/>
<dbReference type="SUPFAM" id="SSF63817">
    <property type="entry name" value="Sortase"/>
    <property type="match status" value="1"/>
</dbReference>
<dbReference type="NCBIfam" id="TIGR01076">
    <property type="entry name" value="sortase_fam"/>
    <property type="match status" value="1"/>
</dbReference>
<sequence>MNMDIRKKLLMTVGMLAVILVLVCIGGYFILHPTPSETPLPNVITARDGAVTITADIPPETQTPDTAWKDSTSWAIGSFTLPEAAALDGKGCIGIITVPSVGIQMQVYETDDAMEDMKHGAAHFKNTSAWEGNIGLSGHNYRSQFGPLTRVKNGDIIAYETALGTRYYQVSTIAEIADDDWSYLDRTDDNRITLITCIVGKDDKRLVVQGTEI</sequence>
<name>A0A6I3QTT1_9FIRM</name>
<gene>
    <name evidence="3" type="ORF">GMD52_17135</name>
</gene>
<reference evidence="3 4" key="1">
    <citation type="journal article" date="2019" name="Nat. Med.">
        <title>A library of human gut bacterial isolates paired with longitudinal multiomics data enables mechanistic microbiome research.</title>
        <authorList>
            <person name="Poyet M."/>
            <person name="Groussin M."/>
            <person name="Gibbons S.M."/>
            <person name="Avila-Pacheco J."/>
            <person name="Jiang X."/>
            <person name="Kearney S.M."/>
            <person name="Perrotta A.R."/>
            <person name="Berdy B."/>
            <person name="Zhao S."/>
            <person name="Lieberman T.D."/>
            <person name="Swanson P.K."/>
            <person name="Smith M."/>
            <person name="Roesemann S."/>
            <person name="Alexander J.E."/>
            <person name="Rich S.A."/>
            <person name="Livny J."/>
            <person name="Vlamakis H."/>
            <person name="Clish C."/>
            <person name="Bullock K."/>
            <person name="Deik A."/>
            <person name="Scott J."/>
            <person name="Pierce K.A."/>
            <person name="Xavier R.J."/>
            <person name="Alm E.J."/>
        </authorList>
    </citation>
    <scope>NUCLEOTIDE SEQUENCE [LARGE SCALE GENOMIC DNA]</scope>
    <source>
        <strain evidence="3 4">BIOML-A7</strain>
    </source>
</reference>
<feature type="active site" description="Acyl-thioester intermediate" evidence="2">
    <location>
        <position position="197"/>
    </location>
</feature>
<protein>
    <submittedName>
        <fullName evidence="3">Sortase</fullName>
    </submittedName>
</protein>
<dbReference type="EMBL" id="WMZR01000045">
    <property type="protein sequence ID" value="MTS53238.1"/>
    <property type="molecule type" value="Genomic_DNA"/>
</dbReference>
<feature type="active site" description="Proton donor/acceptor" evidence="2">
    <location>
        <position position="139"/>
    </location>
</feature>
<organism evidence="3 4">
    <name type="scientific">Ruthenibacterium lactatiformans</name>
    <dbReference type="NCBI Taxonomy" id="1550024"/>
    <lineage>
        <taxon>Bacteria</taxon>
        <taxon>Bacillati</taxon>
        <taxon>Bacillota</taxon>
        <taxon>Clostridia</taxon>
        <taxon>Eubacteriales</taxon>
        <taxon>Oscillospiraceae</taxon>
        <taxon>Ruthenibacterium</taxon>
    </lineage>
</organism>
<dbReference type="InterPro" id="IPR023365">
    <property type="entry name" value="Sortase_dom-sf"/>
</dbReference>
<dbReference type="Gene3D" id="2.40.260.10">
    <property type="entry name" value="Sortase"/>
    <property type="match status" value="1"/>
</dbReference>
<accession>A0A6I3QTT1</accession>
<evidence type="ECO:0000256" key="2">
    <source>
        <dbReference type="PIRSR" id="PIRSR605754-1"/>
    </source>
</evidence>
<dbReference type="AlphaFoldDB" id="A0A6I3QTT1"/>
<keyword evidence="1" id="KW-0378">Hydrolase</keyword>
<dbReference type="Proteomes" id="UP000449193">
    <property type="component" value="Unassembled WGS sequence"/>
</dbReference>
<dbReference type="InterPro" id="IPR005754">
    <property type="entry name" value="Sortase"/>
</dbReference>
<evidence type="ECO:0000313" key="3">
    <source>
        <dbReference type="EMBL" id="MTS53238.1"/>
    </source>
</evidence>
<dbReference type="InterPro" id="IPR042000">
    <property type="entry name" value="Sortase_D_2"/>
</dbReference>
<comment type="caution">
    <text evidence="3">The sequence shown here is derived from an EMBL/GenBank/DDBJ whole genome shotgun (WGS) entry which is preliminary data.</text>
</comment>
<dbReference type="CDD" id="cd06166">
    <property type="entry name" value="Sortase_D_2"/>
    <property type="match status" value="1"/>
</dbReference>
<dbReference type="Pfam" id="PF04203">
    <property type="entry name" value="Sortase"/>
    <property type="match status" value="1"/>
</dbReference>
<dbReference type="GO" id="GO:0016787">
    <property type="term" value="F:hydrolase activity"/>
    <property type="evidence" value="ECO:0007669"/>
    <property type="project" value="UniProtKB-KW"/>
</dbReference>